<dbReference type="Proteomes" id="UP000024942">
    <property type="component" value="Unassembled WGS sequence"/>
</dbReference>
<evidence type="ECO:0000313" key="2">
    <source>
        <dbReference type="Proteomes" id="UP000024942"/>
    </source>
</evidence>
<dbReference type="eggNOG" id="COG0470">
    <property type="taxonomic scope" value="Bacteria"/>
</dbReference>
<dbReference type="InterPro" id="IPR027417">
    <property type="entry name" value="P-loop_NTPase"/>
</dbReference>
<gene>
    <name evidence="1" type="ORF">HOC_19166</name>
</gene>
<reference evidence="1 2" key="1">
    <citation type="journal article" date="2014" name="Antonie Van Leeuwenhoek">
        <title>Hyphomonas beringensis sp. nov. and Hyphomonas chukchiensis sp. nov., isolated from surface seawater of the Bering Sea and Chukchi Sea.</title>
        <authorList>
            <person name="Li C."/>
            <person name="Lai Q."/>
            <person name="Li G."/>
            <person name="Dong C."/>
            <person name="Wang J."/>
            <person name="Liao Y."/>
            <person name="Shao Z."/>
        </authorList>
    </citation>
    <scope>NUCLEOTIDE SEQUENCE [LARGE SCALE GENOMIC DNA]</scope>
    <source>
        <strain evidence="1 2">SCH89</strain>
    </source>
</reference>
<organism evidence="1 2">
    <name type="scientific">Hyphomonas oceanitis SCH89</name>
    <dbReference type="NCBI Taxonomy" id="1280953"/>
    <lineage>
        <taxon>Bacteria</taxon>
        <taxon>Pseudomonadati</taxon>
        <taxon>Pseudomonadota</taxon>
        <taxon>Alphaproteobacteria</taxon>
        <taxon>Hyphomonadales</taxon>
        <taxon>Hyphomonadaceae</taxon>
        <taxon>Hyphomonas</taxon>
    </lineage>
</organism>
<name>A0A059G2K5_9PROT</name>
<comment type="caution">
    <text evidence="1">The sequence shown here is derived from an EMBL/GenBank/DDBJ whole genome shotgun (WGS) entry which is preliminary data.</text>
</comment>
<accession>A0A059G2K5</accession>
<dbReference type="STRING" id="1280953.HOC_19166"/>
<sequence>MAQHVSETGQGAFTWTGPYGGGKSSLALAFACLAGAKKAVRDQAIDIFGEPTVSALKSALPYFPARWDVLPIITEKRSLTEQLAEALDIQIGKSSLSQAVLKELQSRTAERGLVLIIDELGRGLEAAASGEGDIHILQDIAELASRSDGRFLFIGILHQSFEEYAERLGREARDSWAKIQGRFVDISITVSLDETIDLIAEAIGSMRAPQALKALADECARELRPSRTDAEAKRLATSLARCAPLHPLAACLIGPLSRRRFGQNQRSVFSFLASSEQHGLQDALAESKSGELYPVSRLWDYVRANLESAVLASPDSRRWAVAADAIERCAARGGSEHELRVLKTIGMIDLLKDRSGLISARSTLKLALPDINDKAIDGALRSLERASEIVFRKHANAYVLYSGSDFDVDGKVDEALSALGQPDVSLIQSLADLQPLLAKRHHRETGAMRWFNIAIEAVSDLASAKAITSKADIIGQIILAIPTQGETPKKAEKLISEALERDSENTLLIGYSATGARLVDYARELAALLSLGSRHPELRGDTVARREIDARSADLRRRIEDEIQSLFESSEWHVAAAESTQLSKRALSELLSKIADETFPYSPRLQNELLNCTAPSSNAVSARTKLMKRMVLRDGDEDLGFGGKNYPAERGLYVSLLKETGLHVSVDSTAYFAEPAEGGDNLDHLWLCADALLASKTSGMVSAQDLIDAWEARPIGLKQGLGPVFIIAYAMSRKDRVAVYGEGVFQSRFNDLCVEFLARNPSDIGLRQVEMEGVTGAILRNLGELLKLETSDEPLSVARAIVGQFDDLVPWTSKTQALSPTTLQVREILKRASDPNKLLFDDLPALVQPKKDGTFDAKLIARVVRDALAEMRAAYPNTLAELKALMLNELDVRADTQEAIADLRSRADNIRQIGGDLRLDAFIGRLAQFHGTQEDMEGLASIAAEKLPRDWNDSNRERARVGMAELAGAFLRLETMARVRGRKDGRQAMAVMVGHGGAPLPLFSEFEVSDSDRKDITALATAVDLALSQSDHKRREVILAALVEVTSRYLDDEDQEKLRVRA</sequence>
<keyword evidence="1" id="KW-0547">Nucleotide-binding</keyword>
<keyword evidence="1" id="KW-0067">ATP-binding</keyword>
<dbReference type="EMBL" id="ARYL01000055">
    <property type="protein sequence ID" value="KDA00713.1"/>
    <property type="molecule type" value="Genomic_DNA"/>
</dbReference>
<proteinExistence type="predicted"/>
<dbReference type="SUPFAM" id="SSF52540">
    <property type="entry name" value="P-loop containing nucleoside triphosphate hydrolases"/>
    <property type="match status" value="1"/>
</dbReference>
<dbReference type="GO" id="GO:0005524">
    <property type="term" value="F:ATP binding"/>
    <property type="evidence" value="ECO:0007669"/>
    <property type="project" value="UniProtKB-KW"/>
</dbReference>
<dbReference type="PATRIC" id="fig|1280953.3.peg.3833"/>
<dbReference type="AlphaFoldDB" id="A0A059G2K5"/>
<protein>
    <submittedName>
        <fullName evidence="1">ATP-binding protein</fullName>
    </submittedName>
</protein>
<keyword evidence="2" id="KW-1185">Reference proteome</keyword>
<evidence type="ECO:0000313" key="1">
    <source>
        <dbReference type="EMBL" id="KDA00713.1"/>
    </source>
</evidence>